<proteinExistence type="predicted"/>
<evidence type="ECO:0000313" key="2">
    <source>
        <dbReference type="EMBL" id="GAH46826.1"/>
    </source>
</evidence>
<dbReference type="EMBL" id="BARU01007666">
    <property type="protein sequence ID" value="GAH46826.1"/>
    <property type="molecule type" value="Genomic_DNA"/>
</dbReference>
<evidence type="ECO:0000256" key="1">
    <source>
        <dbReference type="SAM" id="Phobius"/>
    </source>
</evidence>
<name>X1FMA7_9ZZZZ</name>
<feature type="non-terminal residue" evidence="2">
    <location>
        <position position="1"/>
    </location>
</feature>
<accession>X1FMA7</accession>
<keyword evidence="1" id="KW-0812">Transmembrane</keyword>
<keyword evidence="1" id="KW-1133">Transmembrane helix</keyword>
<organism evidence="2">
    <name type="scientific">marine sediment metagenome</name>
    <dbReference type="NCBI Taxonomy" id="412755"/>
    <lineage>
        <taxon>unclassified sequences</taxon>
        <taxon>metagenomes</taxon>
        <taxon>ecological metagenomes</taxon>
    </lineage>
</organism>
<feature type="transmembrane region" description="Helical" evidence="1">
    <location>
        <begin position="12"/>
        <end position="30"/>
    </location>
</feature>
<gene>
    <name evidence="2" type="ORF">S03H2_15105</name>
</gene>
<sequence>NAINMTESMVSLAFLGIILIVGIIILRMAFKIFIEM</sequence>
<comment type="caution">
    <text evidence="2">The sequence shown here is derived from an EMBL/GenBank/DDBJ whole genome shotgun (WGS) entry which is preliminary data.</text>
</comment>
<keyword evidence="1" id="KW-0472">Membrane</keyword>
<reference evidence="2" key="1">
    <citation type="journal article" date="2014" name="Front. Microbiol.">
        <title>High frequency of phylogenetically diverse reductive dehalogenase-homologous genes in deep subseafloor sedimentary metagenomes.</title>
        <authorList>
            <person name="Kawai M."/>
            <person name="Futagami T."/>
            <person name="Toyoda A."/>
            <person name="Takaki Y."/>
            <person name="Nishi S."/>
            <person name="Hori S."/>
            <person name="Arai W."/>
            <person name="Tsubouchi T."/>
            <person name="Morono Y."/>
            <person name="Uchiyama I."/>
            <person name="Ito T."/>
            <person name="Fujiyama A."/>
            <person name="Inagaki F."/>
            <person name="Takami H."/>
        </authorList>
    </citation>
    <scope>NUCLEOTIDE SEQUENCE</scope>
    <source>
        <strain evidence="2">Expedition CK06-06</strain>
    </source>
</reference>
<protein>
    <submittedName>
        <fullName evidence="2">Uncharacterized protein</fullName>
    </submittedName>
</protein>
<dbReference type="AlphaFoldDB" id="X1FMA7"/>